<dbReference type="PROSITE" id="PS50987">
    <property type="entry name" value="HTH_ARSR_2"/>
    <property type="match status" value="1"/>
</dbReference>
<dbReference type="InterPro" id="IPR036388">
    <property type="entry name" value="WH-like_DNA-bd_sf"/>
</dbReference>
<dbReference type="InterPro" id="IPR001845">
    <property type="entry name" value="HTH_ArsR_DNA-bd_dom"/>
</dbReference>
<dbReference type="OrthoDB" id="9807907at2"/>
<dbReference type="Pfam" id="PF13412">
    <property type="entry name" value="HTH_24"/>
    <property type="match status" value="1"/>
</dbReference>
<reference evidence="2 3" key="1">
    <citation type="submission" date="2019-01" db="EMBL/GenBank/DDBJ databases">
        <authorList>
            <consortium name="Pathogen Informatics"/>
        </authorList>
    </citation>
    <scope>NUCLEOTIDE SEQUENCE [LARGE SCALE GENOMIC DNA]</scope>
    <source>
        <strain evidence="2 3">NCTC10184</strain>
    </source>
</reference>
<dbReference type="Pfam" id="PF13749">
    <property type="entry name" value="HATPase_c_4"/>
    <property type="match status" value="1"/>
</dbReference>
<sequence>MSEKEALIAVYDFLDKSEPESSYLEYKKSTQQKDKIIKVACAFANNIMNNDASYLIFGVQEQNEVDGSKAVPKKPIYGINPKFLETERNKIKNLLTNIHPRINYLLVTLSYKKSLVIAVVIPRHQNENGPYITSDLAQKDKSINLPAKVYVRYDTDSKTCTPEQFQELTWKFSRLTFLSQSNATAKVSDLNILLILEYLRRIHPGRVFEKTKLFQLVKELKLSNEKNLTEKSRITNFAVLMFTDKPKKFIPGAYTALMIYDKVKDGYNDRILDGNLLKQIDDLNDFFSSNIEKLSENVEDNFATKGIYNYPLSVLRELAVNALYHKDYARNENVRIFWNEDSVVFFNPNKPLLPVTLDKLNTSRDIYSSATYRNPELKESLKLLNFVETHGAGVAKAKKALEKNSSPQLLFDIQGDGDANFTQVTVKIHPYAQTKHTKEINLNKSTTENISNLSNLERFKLFPAQIEILKLIQGDKNIKMSEIAKKINLSVAGVKYHMQILKSLNLVKFTGNTKAGFWELIEETIANKK</sequence>
<dbReference type="Gene3D" id="3.30.565.60">
    <property type="match status" value="1"/>
</dbReference>
<dbReference type="InterPro" id="IPR038461">
    <property type="entry name" value="Schlafen_AlbA_2_dom_sf"/>
</dbReference>
<gene>
    <name evidence="2" type="ORF">NCTC10184_00336</name>
</gene>
<keyword evidence="3" id="KW-1185">Reference proteome</keyword>
<dbReference type="Gene3D" id="1.10.10.10">
    <property type="entry name" value="Winged helix-like DNA-binding domain superfamily/Winged helix DNA-binding domain"/>
    <property type="match status" value="1"/>
</dbReference>
<name>A0A449BA94_9BACT</name>
<dbReference type="SUPFAM" id="SSF46785">
    <property type="entry name" value="Winged helix' DNA-binding domain"/>
    <property type="match status" value="1"/>
</dbReference>
<feature type="domain" description="HTH arsR-type" evidence="1">
    <location>
        <begin position="445"/>
        <end position="529"/>
    </location>
</feature>
<evidence type="ECO:0000313" key="3">
    <source>
        <dbReference type="Proteomes" id="UP000290876"/>
    </source>
</evidence>
<dbReference type="Gene3D" id="3.30.950.30">
    <property type="entry name" value="Schlafen, AAA domain"/>
    <property type="match status" value="1"/>
</dbReference>
<dbReference type="InterPro" id="IPR038475">
    <property type="entry name" value="RecG_C_sf"/>
</dbReference>
<dbReference type="PANTHER" id="PTHR30595:SF6">
    <property type="entry name" value="SCHLAFEN ALBA-2 DOMAIN-CONTAINING PROTEIN"/>
    <property type="match status" value="1"/>
</dbReference>
<dbReference type="GO" id="GO:0003700">
    <property type="term" value="F:DNA-binding transcription factor activity"/>
    <property type="evidence" value="ECO:0007669"/>
    <property type="project" value="InterPro"/>
</dbReference>
<organism evidence="2 3">
    <name type="scientific">Mycoplasmopsis columbinasalis</name>
    <dbReference type="NCBI Taxonomy" id="114880"/>
    <lineage>
        <taxon>Bacteria</taxon>
        <taxon>Bacillati</taxon>
        <taxon>Mycoplasmatota</taxon>
        <taxon>Mycoplasmoidales</taxon>
        <taxon>Metamycoplasmataceae</taxon>
        <taxon>Mycoplasmopsis</taxon>
    </lineage>
</organism>
<dbReference type="Proteomes" id="UP000290876">
    <property type="component" value="Chromosome"/>
</dbReference>
<dbReference type="PANTHER" id="PTHR30595">
    <property type="entry name" value="GLPR-RELATED TRANSCRIPTIONAL REPRESSOR"/>
    <property type="match status" value="1"/>
</dbReference>
<dbReference type="KEGG" id="mcob:NCTC10184_00336"/>
<dbReference type="AlphaFoldDB" id="A0A449BA94"/>
<dbReference type="Pfam" id="PF04326">
    <property type="entry name" value="SLFN_AlbA_2"/>
    <property type="match status" value="1"/>
</dbReference>
<evidence type="ECO:0000313" key="2">
    <source>
        <dbReference type="EMBL" id="VEU78114.1"/>
    </source>
</evidence>
<evidence type="ECO:0000259" key="1">
    <source>
        <dbReference type="PROSITE" id="PS50987"/>
    </source>
</evidence>
<dbReference type="RefSeq" id="WP_129622961.1">
    <property type="nucleotide sequence ID" value="NZ_LR215043.1"/>
</dbReference>
<dbReference type="EMBL" id="LR215043">
    <property type="protein sequence ID" value="VEU78114.1"/>
    <property type="molecule type" value="Genomic_DNA"/>
</dbReference>
<dbReference type="InterPro" id="IPR036390">
    <property type="entry name" value="WH_DNA-bd_sf"/>
</dbReference>
<proteinExistence type="predicted"/>
<protein>
    <submittedName>
        <fullName evidence="2">Divergent AAA domain</fullName>
    </submittedName>
</protein>
<accession>A0A449BA94</accession>
<dbReference type="InterPro" id="IPR007421">
    <property type="entry name" value="Schlafen_AlbA_2_dom"/>
</dbReference>